<protein>
    <recommendedName>
        <fullName evidence="3">E3 ubiquitin-protein ligase RNF103</fullName>
    </recommendedName>
</protein>
<dbReference type="Proteomes" id="UP000694428">
    <property type="component" value="Unplaced"/>
</dbReference>
<dbReference type="Ensembl" id="ENSPSTT00000014937.1">
    <property type="protein sequence ID" value="ENSPSTP00000014231.1"/>
    <property type="gene ID" value="ENSPSTG00000010071.1"/>
</dbReference>
<dbReference type="AlphaFoldDB" id="A0A8C9FHC8"/>
<sequence>MWLKLCFLLLYFLVLFVLARVFEAVVWYETGFFATQLVDPVALSFRKLRTILECRGLGHSGLPEKKDVRELVEKSGDLMEGELYSALKEEEASESVSSTNFSGEMHFYELVEDTKDGIWLVQVWIFYQVFLCITFKVSFEGGIFEGVCLSPNLVGPLIYSVLPQGCMRTRKHSGFCR</sequence>
<name>A0A8C9FHC8_PAVCR</name>
<proteinExistence type="predicted"/>
<evidence type="ECO:0000313" key="1">
    <source>
        <dbReference type="Ensembl" id="ENSPSTP00000014231.1"/>
    </source>
</evidence>
<reference evidence="1" key="1">
    <citation type="submission" date="2025-08" db="UniProtKB">
        <authorList>
            <consortium name="Ensembl"/>
        </authorList>
    </citation>
    <scope>IDENTIFICATION</scope>
</reference>
<dbReference type="GO" id="GO:0005783">
    <property type="term" value="C:endoplasmic reticulum"/>
    <property type="evidence" value="ECO:0007669"/>
    <property type="project" value="TreeGrafter"/>
</dbReference>
<dbReference type="GO" id="GO:0016567">
    <property type="term" value="P:protein ubiquitination"/>
    <property type="evidence" value="ECO:0007669"/>
    <property type="project" value="InterPro"/>
</dbReference>
<evidence type="ECO:0000313" key="2">
    <source>
        <dbReference type="Proteomes" id="UP000694428"/>
    </source>
</evidence>
<dbReference type="InterPro" id="IPR042494">
    <property type="entry name" value="RNF103"/>
</dbReference>
<dbReference type="GO" id="GO:0036503">
    <property type="term" value="P:ERAD pathway"/>
    <property type="evidence" value="ECO:0007669"/>
    <property type="project" value="TreeGrafter"/>
</dbReference>
<organism evidence="1 2">
    <name type="scientific">Pavo cristatus</name>
    <name type="common">Indian peafowl</name>
    <name type="synonym">Blue peafowl</name>
    <dbReference type="NCBI Taxonomy" id="9049"/>
    <lineage>
        <taxon>Eukaryota</taxon>
        <taxon>Metazoa</taxon>
        <taxon>Chordata</taxon>
        <taxon>Craniata</taxon>
        <taxon>Vertebrata</taxon>
        <taxon>Euteleostomi</taxon>
        <taxon>Archelosauria</taxon>
        <taxon>Archosauria</taxon>
        <taxon>Dinosauria</taxon>
        <taxon>Saurischia</taxon>
        <taxon>Theropoda</taxon>
        <taxon>Coelurosauria</taxon>
        <taxon>Aves</taxon>
        <taxon>Neognathae</taxon>
        <taxon>Galloanserae</taxon>
        <taxon>Galliformes</taxon>
        <taxon>Phasianidae</taxon>
        <taxon>Phasianinae</taxon>
        <taxon>Pavo</taxon>
    </lineage>
</organism>
<dbReference type="GO" id="GO:0004842">
    <property type="term" value="F:ubiquitin-protein transferase activity"/>
    <property type="evidence" value="ECO:0007669"/>
    <property type="project" value="InterPro"/>
</dbReference>
<evidence type="ECO:0008006" key="3">
    <source>
        <dbReference type="Google" id="ProtNLM"/>
    </source>
</evidence>
<keyword evidence="2" id="KW-1185">Reference proteome</keyword>
<reference evidence="1" key="2">
    <citation type="submission" date="2025-09" db="UniProtKB">
        <authorList>
            <consortium name="Ensembl"/>
        </authorList>
    </citation>
    <scope>IDENTIFICATION</scope>
</reference>
<dbReference type="PANTHER" id="PTHR15302:SF0">
    <property type="entry name" value="E3 UBIQUITIN-PROTEIN LIGASE RNF103"/>
    <property type="match status" value="1"/>
</dbReference>
<dbReference type="PANTHER" id="PTHR15302">
    <property type="entry name" value="E3 UBIQUITIN-PROTEIN LIGASE RNF103"/>
    <property type="match status" value="1"/>
</dbReference>
<accession>A0A8C9FHC8</accession>